<comment type="cofactor">
    <cofactor evidence="1">
        <name>Mg(2+)</name>
        <dbReference type="ChEBI" id="CHEBI:18420"/>
    </cofactor>
</comment>
<keyword evidence="6" id="KW-0045">Antibiotic biosynthesis</keyword>
<evidence type="ECO:0000256" key="6">
    <source>
        <dbReference type="ARBA" id="ARBA00023194"/>
    </source>
</evidence>
<reference evidence="9 10" key="1">
    <citation type="submission" date="2024-06" db="EMBL/GenBank/DDBJ databases">
        <title>Sorghum-associated microbial communities from plants grown in Nebraska, USA.</title>
        <authorList>
            <person name="Schachtman D."/>
        </authorList>
    </citation>
    <scope>NUCLEOTIDE SEQUENCE [LARGE SCALE GENOMIC DNA]</scope>
    <source>
        <strain evidence="9 10">736</strain>
    </source>
</reference>
<dbReference type="InterPro" id="IPR004568">
    <property type="entry name" value="Ppantetheine-prot_Trfase_dom"/>
</dbReference>
<proteinExistence type="inferred from homology"/>
<dbReference type="InterPro" id="IPR037143">
    <property type="entry name" value="4-PPantetheinyl_Trfase_dom_sf"/>
</dbReference>
<dbReference type="EMBL" id="JBEPSB010000001">
    <property type="protein sequence ID" value="MET4559493.1"/>
    <property type="molecule type" value="Genomic_DNA"/>
</dbReference>
<evidence type="ECO:0000256" key="5">
    <source>
        <dbReference type="ARBA" id="ARBA00022842"/>
    </source>
</evidence>
<organism evidence="9 10">
    <name type="scientific">Lysinibacillus parviboronicapiens</name>
    <dbReference type="NCBI Taxonomy" id="436516"/>
    <lineage>
        <taxon>Bacteria</taxon>
        <taxon>Bacillati</taxon>
        <taxon>Bacillota</taxon>
        <taxon>Bacilli</taxon>
        <taxon>Bacillales</taxon>
        <taxon>Bacillaceae</taxon>
        <taxon>Lysinibacillus</taxon>
    </lineage>
</organism>
<evidence type="ECO:0000256" key="2">
    <source>
        <dbReference type="ARBA" id="ARBA00010990"/>
    </source>
</evidence>
<dbReference type="Pfam" id="PF01648">
    <property type="entry name" value="ACPS"/>
    <property type="match status" value="1"/>
</dbReference>
<evidence type="ECO:0000256" key="4">
    <source>
        <dbReference type="ARBA" id="ARBA00022723"/>
    </source>
</evidence>
<evidence type="ECO:0000313" key="9">
    <source>
        <dbReference type="EMBL" id="MET4559493.1"/>
    </source>
</evidence>
<evidence type="ECO:0000259" key="8">
    <source>
        <dbReference type="Pfam" id="PF22624"/>
    </source>
</evidence>
<dbReference type="EC" id="2.7.8.-" evidence="9"/>
<dbReference type="SUPFAM" id="SSF56214">
    <property type="entry name" value="4'-phosphopantetheinyl transferase"/>
    <property type="match status" value="2"/>
</dbReference>
<dbReference type="InterPro" id="IPR008278">
    <property type="entry name" value="4-PPantetheinyl_Trfase_dom"/>
</dbReference>
<comment type="caution">
    <text evidence="9">The sequence shown here is derived from an EMBL/GenBank/DDBJ whole genome shotgun (WGS) entry which is preliminary data.</text>
</comment>
<dbReference type="Gene3D" id="3.90.470.20">
    <property type="entry name" value="4'-phosphopantetheinyl transferase domain"/>
    <property type="match status" value="2"/>
</dbReference>
<feature type="domain" description="4'-phosphopantetheinyl transferase" evidence="7">
    <location>
        <begin position="103"/>
        <end position="203"/>
    </location>
</feature>
<keyword evidence="3 9" id="KW-0808">Transferase</keyword>
<feature type="domain" description="4'-phosphopantetheinyl transferase N-terminal" evidence="8">
    <location>
        <begin position="15"/>
        <end position="98"/>
    </location>
</feature>
<evidence type="ECO:0000256" key="3">
    <source>
        <dbReference type="ARBA" id="ARBA00022679"/>
    </source>
</evidence>
<gene>
    <name evidence="9" type="ORF">ABIA69_000636</name>
</gene>
<dbReference type="PANTHER" id="PTHR12215">
    <property type="entry name" value="PHOSPHOPANTETHEINE TRANSFERASE"/>
    <property type="match status" value="1"/>
</dbReference>
<dbReference type="PANTHER" id="PTHR12215:SF10">
    <property type="entry name" value="L-AMINOADIPATE-SEMIALDEHYDE DEHYDROGENASE-PHOSPHOPANTETHEINYL TRANSFERASE"/>
    <property type="match status" value="1"/>
</dbReference>
<keyword evidence="5" id="KW-0460">Magnesium</keyword>
<dbReference type="GO" id="GO:0016740">
    <property type="term" value="F:transferase activity"/>
    <property type="evidence" value="ECO:0007669"/>
    <property type="project" value="UniProtKB-KW"/>
</dbReference>
<dbReference type="InterPro" id="IPR055066">
    <property type="entry name" value="AASDHPPT_N"/>
</dbReference>
<dbReference type="Pfam" id="PF22624">
    <property type="entry name" value="AASDHPPT_N"/>
    <property type="match status" value="1"/>
</dbReference>
<evidence type="ECO:0000256" key="1">
    <source>
        <dbReference type="ARBA" id="ARBA00001946"/>
    </source>
</evidence>
<dbReference type="NCBIfam" id="TIGR00556">
    <property type="entry name" value="pantethn_trn"/>
    <property type="match status" value="1"/>
</dbReference>
<evidence type="ECO:0000259" key="7">
    <source>
        <dbReference type="Pfam" id="PF01648"/>
    </source>
</evidence>
<dbReference type="RefSeq" id="WP_107926278.1">
    <property type="nucleotide sequence ID" value="NZ_CP073713.1"/>
</dbReference>
<dbReference type="Proteomes" id="UP001549363">
    <property type="component" value="Unassembled WGS sequence"/>
</dbReference>
<protein>
    <submittedName>
        <fullName evidence="9">4'-phosphopantetheinyl transferase</fullName>
        <ecNumber evidence="9">2.7.8.-</ecNumber>
    </submittedName>
</protein>
<name>A0ABV2PEV8_9BACI</name>
<keyword evidence="4" id="KW-0479">Metal-binding</keyword>
<comment type="similarity">
    <text evidence="2">Belongs to the P-Pant transferase superfamily. Gsp/Sfp/HetI/AcpT family.</text>
</comment>
<dbReference type="InterPro" id="IPR050559">
    <property type="entry name" value="P-Pant_transferase_sf"/>
</dbReference>
<evidence type="ECO:0000313" key="10">
    <source>
        <dbReference type="Proteomes" id="UP001549363"/>
    </source>
</evidence>
<sequence length="230" mass="26850">MEIFGVNIAGIKPEHSLNELIKLISVEKRNKIKSYRKKEDYLRSLTAELLIRVILVKKGLFQNEDIQFEYNNYGKPLLKNSSIKFNISHSGDWVVCAVSNFLVGIDIEEIRSYNVSAIKDSLTANEFNTLIDLSKNDRSTFFFNLWTLKESYIKAVGKGLSIPLKSISFEMNDNEIIFTNRYNNDTFNFKQYEIDNRYKLSVCNEKTSFPKEICIWSFHKLYHDSINLLK</sequence>
<keyword evidence="10" id="KW-1185">Reference proteome</keyword>
<accession>A0ABV2PEV8</accession>